<dbReference type="PRINTS" id="PR00455">
    <property type="entry name" value="HTHTETR"/>
</dbReference>
<protein>
    <submittedName>
        <fullName evidence="4">Transcriptional regulator KstR</fullName>
    </submittedName>
</protein>
<feature type="DNA-binding region" description="H-T-H motif" evidence="2">
    <location>
        <begin position="37"/>
        <end position="56"/>
    </location>
</feature>
<reference evidence="4 5" key="1">
    <citation type="submission" date="2011-12" db="EMBL/GenBank/DDBJ databases">
        <title>Whole genome shotgun sequence of Gordonia effusa NBRC 100432.</title>
        <authorList>
            <person name="Yoshida I."/>
            <person name="Takarada H."/>
            <person name="Hosoyama A."/>
            <person name="Tsuchikane K."/>
            <person name="Katsumata H."/>
            <person name="Yamazaki S."/>
            <person name="Fujita N."/>
        </authorList>
    </citation>
    <scope>NUCLEOTIDE SEQUENCE [LARGE SCALE GENOMIC DNA]</scope>
    <source>
        <strain evidence="4 5">NBRC 100432</strain>
    </source>
</reference>
<dbReference type="AlphaFoldDB" id="H0R378"/>
<dbReference type="SUPFAM" id="SSF46689">
    <property type="entry name" value="Homeodomain-like"/>
    <property type="match status" value="1"/>
</dbReference>
<proteinExistence type="predicted"/>
<dbReference type="GO" id="GO:0003700">
    <property type="term" value="F:DNA-binding transcription factor activity"/>
    <property type="evidence" value="ECO:0007669"/>
    <property type="project" value="TreeGrafter"/>
</dbReference>
<dbReference type="InterPro" id="IPR050109">
    <property type="entry name" value="HTH-type_TetR-like_transc_reg"/>
</dbReference>
<feature type="domain" description="HTH tetR-type" evidence="3">
    <location>
        <begin position="14"/>
        <end position="74"/>
    </location>
</feature>
<dbReference type="InterPro" id="IPR040611">
    <property type="entry name" value="AlkX_C"/>
</dbReference>
<comment type="caution">
    <text evidence="4">The sequence shown here is derived from an EMBL/GenBank/DDBJ whole genome shotgun (WGS) entry which is preliminary data.</text>
</comment>
<evidence type="ECO:0000259" key="3">
    <source>
        <dbReference type="PROSITE" id="PS50977"/>
    </source>
</evidence>
<dbReference type="GO" id="GO:0000976">
    <property type="term" value="F:transcription cis-regulatory region binding"/>
    <property type="evidence" value="ECO:0007669"/>
    <property type="project" value="TreeGrafter"/>
</dbReference>
<keyword evidence="1 2" id="KW-0238">DNA-binding</keyword>
<dbReference type="Proteomes" id="UP000035034">
    <property type="component" value="Unassembled WGS sequence"/>
</dbReference>
<sequence>MATTRKVRSTATPEDQEASILSAAAAEFAAVGVRRANMDEVAANAGVSRSTLYRRFPNKDNLLIAVATQIYEVGMKQLEEAVEGLSAQDALIEAFAVGAQMISEDPLLNRMVLEDYEVRSVTASMNALFIDMVTARVAETLRGAGATMPDADLTQAVELHVRLVISYLEIPGSDEEARTPDGARALASKFLAPMIW</sequence>
<gene>
    <name evidence="4" type="primary">kstR</name>
    <name evidence="4" type="ORF">GOEFS_091_00210</name>
</gene>
<evidence type="ECO:0000256" key="2">
    <source>
        <dbReference type="PROSITE-ProRule" id="PRU00335"/>
    </source>
</evidence>
<dbReference type="RefSeq" id="WP_007318864.1">
    <property type="nucleotide sequence ID" value="NZ_BAEH01000091.1"/>
</dbReference>
<dbReference type="Pfam" id="PF18556">
    <property type="entry name" value="TetR_C_35"/>
    <property type="match status" value="1"/>
</dbReference>
<organism evidence="4 5">
    <name type="scientific">Gordonia effusa NBRC 100432</name>
    <dbReference type="NCBI Taxonomy" id="1077974"/>
    <lineage>
        <taxon>Bacteria</taxon>
        <taxon>Bacillati</taxon>
        <taxon>Actinomycetota</taxon>
        <taxon>Actinomycetes</taxon>
        <taxon>Mycobacteriales</taxon>
        <taxon>Gordoniaceae</taxon>
        <taxon>Gordonia</taxon>
    </lineage>
</organism>
<evidence type="ECO:0000256" key="1">
    <source>
        <dbReference type="ARBA" id="ARBA00023125"/>
    </source>
</evidence>
<keyword evidence="5" id="KW-1185">Reference proteome</keyword>
<dbReference type="PANTHER" id="PTHR30055">
    <property type="entry name" value="HTH-TYPE TRANSCRIPTIONAL REGULATOR RUTR"/>
    <property type="match status" value="1"/>
</dbReference>
<accession>H0R378</accession>
<dbReference type="InterPro" id="IPR009057">
    <property type="entry name" value="Homeodomain-like_sf"/>
</dbReference>
<dbReference type="InterPro" id="IPR001647">
    <property type="entry name" value="HTH_TetR"/>
</dbReference>
<evidence type="ECO:0000313" key="5">
    <source>
        <dbReference type="Proteomes" id="UP000035034"/>
    </source>
</evidence>
<dbReference type="STRING" id="1077974.GOEFS_091_00210"/>
<dbReference type="eggNOG" id="COG1309">
    <property type="taxonomic scope" value="Bacteria"/>
</dbReference>
<name>H0R378_9ACTN</name>
<dbReference type="PROSITE" id="PS50977">
    <property type="entry name" value="HTH_TETR_2"/>
    <property type="match status" value="1"/>
</dbReference>
<dbReference type="EMBL" id="BAEH01000091">
    <property type="protein sequence ID" value="GAB19529.1"/>
    <property type="molecule type" value="Genomic_DNA"/>
</dbReference>
<dbReference type="OrthoDB" id="6077212at2"/>
<evidence type="ECO:0000313" key="4">
    <source>
        <dbReference type="EMBL" id="GAB19529.1"/>
    </source>
</evidence>
<dbReference type="Pfam" id="PF00440">
    <property type="entry name" value="TetR_N"/>
    <property type="match status" value="1"/>
</dbReference>
<dbReference type="Gene3D" id="1.10.357.10">
    <property type="entry name" value="Tetracycline Repressor, domain 2"/>
    <property type="match status" value="1"/>
</dbReference>
<dbReference type="PANTHER" id="PTHR30055:SF153">
    <property type="entry name" value="HTH-TYPE TRANSCRIPTIONAL REPRESSOR RV3405C"/>
    <property type="match status" value="1"/>
</dbReference>